<dbReference type="AlphaFoldDB" id="A0A7L1D597"/>
<evidence type="ECO:0000259" key="2">
    <source>
        <dbReference type="PROSITE" id="PS50015"/>
    </source>
</evidence>
<dbReference type="GO" id="GO:0042742">
    <property type="term" value="P:defense response to bacterium"/>
    <property type="evidence" value="ECO:0007669"/>
    <property type="project" value="InterPro"/>
</dbReference>
<proteinExistence type="predicted"/>
<sequence length="86" mass="9439">DEVAPGRRNKCSLCTKVMKKIKRLAGDDPDEEAVRAALKKGCRLLGRLLGKLCQKMVSKYQDQISQELQSGDSPQDICTAIGMCKA</sequence>
<evidence type="ECO:0000313" key="3">
    <source>
        <dbReference type="EMBL" id="NXM72054.1"/>
    </source>
</evidence>
<evidence type="ECO:0000256" key="1">
    <source>
        <dbReference type="ARBA" id="ARBA00023157"/>
    </source>
</evidence>
<dbReference type="SMART" id="SM00741">
    <property type="entry name" value="SapB"/>
    <property type="match status" value="1"/>
</dbReference>
<dbReference type="PANTHER" id="PTHR15541">
    <property type="entry name" value="GRANULYSIN RELATED"/>
    <property type="match status" value="1"/>
</dbReference>
<dbReference type="InterPro" id="IPR008138">
    <property type="entry name" value="SapB_2"/>
</dbReference>
<comment type="caution">
    <text evidence="3">The sequence shown here is derived from an EMBL/GenBank/DDBJ whole genome shotgun (WGS) entry which is preliminary data.</text>
</comment>
<dbReference type="OrthoDB" id="69496at2759"/>
<dbReference type="Pfam" id="PF05184">
    <property type="entry name" value="SapB_1"/>
    <property type="match status" value="1"/>
</dbReference>
<dbReference type="SUPFAM" id="SSF47862">
    <property type="entry name" value="Saposin"/>
    <property type="match status" value="1"/>
</dbReference>
<dbReference type="GO" id="GO:0044194">
    <property type="term" value="C:cytolytic granule"/>
    <property type="evidence" value="ECO:0007669"/>
    <property type="project" value="TreeGrafter"/>
</dbReference>
<dbReference type="GO" id="GO:0006629">
    <property type="term" value="P:lipid metabolic process"/>
    <property type="evidence" value="ECO:0007669"/>
    <property type="project" value="InterPro"/>
</dbReference>
<dbReference type="Proteomes" id="UP000553648">
    <property type="component" value="Unassembled WGS sequence"/>
</dbReference>
<dbReference type="InterPro" id="IPR008139">
    <property type="entry name" value="SaposinB_dom"/>
</dbReference>
<organism evidence="3 4">
    <name type="scientific">Serilophus lunatus</name>
    <name type="common">silver-breasted broadbill</name>
    <dbReference type="NCBI Taxonomy" id="239386"/>
    <lineage>
        <taxon>Eukaryota</taxon>
        <taxon>Metazoa</taxon>
        <taxon>Chordata</taxon>
        <taxon>Craniata</taxon>
        <taxon>Vertebrata</taxon>
        <taxon>Euteleostomi</taxon>
        <taxon>Archelosauria</taxon>
        <taxon>Archosauria</taxon>
        <taxon>Dinosauria</taxon>
        <taxon>Saurischia</taxon>
        <taxon>Theropoda</taxon>
        <taxon>Coelurosauria</taxon>
        <taxon>Aves</taxon>
        <taxon>Neognathae</taxon>
        <taxon>Neoaves</taxon>
        <taxon>Telluraves</taxon>
        <taxon>Australaves</taxon>
        <taxon>Passeriformes</taxon>
        <taxon>Eurylaimidae</taxon>
        <taxon>Serilophus</taxon>
    </lineage>
</organism>
<dbReference type="Gene3D" id="1.10.225.10">
    <property type="entry name" value="Saposin-like"/>
    <property type="match status" value="1"/>
</dbReference>
<dbReference type="InterPro" id="IPR038847">
    <property type="entry name" value="Granulysin-like"/>
</dbReference>
<evidence type="ECO:0000313" key="4">
    <source>
        <dbReference type="Proteomes" id="UP000553648"/>
    </source>
</evidence>
<dbReference type="InterPro" id="IPR011001">
    <property type="entry name" value="Saposin-like"/>
</dbReference>
<reference evidence="3 4" key="1">
    <citation type="submission" date="2019-09" db="EMBL/GenBank/DDBJ databases">
        <title>Bird 10,000 Genomes (B10K) Project - Family phase.</title>
        <authorList>
            <person name="Zhang G."/>
        </authorList>
    </citation>
    <scope>NUCLEOTIDE SEQUENCE [LARGE SCALE GENOMIC DNA]</scope>
    <source>
        <strain evidence="3">B10K-DU-002-03</strain>
        <tissue evidence="3">Muscle</tissue>
    </source>
</reference>
<dbReference type="PROSITE" id="PS50015">
    <property type="entry name" value="SAP_B"/>
    <property type="match status" value="1"/>
</dbReference>
<accession>A0A7L1D597</accession>
<feature type="non-terminal residue" evidence="3">
    <location>
        <position position="86"/>
    </location>
</feature>
<dbReference type="EMBL" id="VXBA01003099">
    <property type="protein sequence ID" value="NXM72054.1"/>
    <property type="molecule type" value="Genomic_DNA"/>
</dbReference>
<dbReference type="GO" id="GO:0061844">
    <property type="term" value="P:antimicrobial humoral immune response mediated by antimicrobial peptide"/>
    <property type="evidence" value="ECO:0007669"/>
    <property type="project" value="TreeGrafter"/>
</dbReference>
<protein>
    <submittedName>
        <fullName evidence="3">SAP protein</fullName>
    </submittedName>
</protein>
<keyword evidence="1" id="KW-1015">Disulfide bond</keyword>
<dbReference type="Pfam" id="PF03489">
    <property type="entry name" value="SapB_2"/>
    <property type="match status" value="1"/>
</dbReference>
<feature type="domain" description="Saposin B-type" evidence="2">
    <location>
        <begin position="7"/>
        <end position="86"/>
    </location>
</feature>
<gene>
    <name evidence="3" type="primary">Psap_0</name>
    <name evidence="3" type="ORF">SERLUN_R04001</name>
</gene>
<feature type="non-terminal residue" evidence="3">
    <location>
        <position position="1"/>
    </location>
</feature>
<dbReference type="InterPro" id="IPR007856">
    <property type="entry name" value="SapB_1"/>
</dbReference>
<name>A0A7L1D597_9PASS</name>
<keyword evidence="4" id="KW-1185">Reference proteome</keyword>
<dbReference type="PANTHER" id="PTHR15541:SF2">
    <property type="entry name" value="GRANULYSIN"/>
    <property type="match status" value="1"/>
</dbReference>
<dbReference type="GO" id="GO:0031640">
    <property type="term" value="P:killing of cells of another organism"/>
    <property type="evidence" value="ECO:0007669"/>
    <property type="project" value="TreeGrafter"/>
</dbReference>